<comment type="subcellular location">
    <subcellularLocation>
        <location evidence="1">Cell envelope</location>
    </subcellularLocation>
</comment>
<dbReference type="AlphaFoldDB" id="A0AAW3ZKM5"/>
<reference evidence="4 5" key="1">
    <citation type="submission" date="2020-09" db="EMBL/GenBank/DDBJ databases">
        <title>Pseudoxanthomonas sp. CAU 1598 isolated from sand of Yaerae Beach.</title>
        <authorList>
            <person name="Kim W."/>
        </authorList>
    </citation>
    <scope>NUCLEOTIDE SEQUENCE [LARGE SCALE GENOMIC DNA]</scope>
    <source>
        <strain evidence="4 5">CAU 1598</strain>
    </source>
</reference>
<evidence type="ECO:0000256" key="2">
    <source>
        <dbReference type="ARBA" id="ARBA00023054"/>
    </source>
</evidence>
<proteinExistence type="predicted"/>
<dbReference type="Gene3D" id="2.40.30.170">
    <property type="match status" value="1"/>
</dbReference>
<evidence type="ECO:0000256" key="3">
    <source>
        <dbReference type="SAM" id="SignalP"/>
    </source>
</evidence>
<sequence length="411" mass="44441">MSDSPSALRPGLRLSLAVALALMATACAAPEGSSEALEQVVVAPLKLEIEARGELRSVKSTPLTVPGENWARRQYAWLVTDGEWVEQGDLVAQFSADEIELALSKAELDLRRNALARAAKQDELQVSDGRVQVDIAEVDTQLDIARRYAGADLDMLARNEVLDAIQDQAFLSTKRDVLDWKSDQSSARGAAELGVLDSQKSSLELTADIKRKDLGALEVRAPNAGVVVLTADWGGDKPKLGAATWAGQEFASLPDPSTLEVQLKLPQLEAQALKVGQKVELFPLGRPEQRIESELSWVASAPQQSGRRNPIKTISVKAPVDAESARRWQWVPGQAFVGRIVLAEHAEAISVPNLSVISAGEKRYVEVVTGDVVERREVELGVRGPGRSHVLSGLKAGEQIRVLPQLEDSQA</sequence>
<dbReference type="Gene3D" id="2.40.420.20">
    <property type="match status" value="1"/>
</dbReference>
<keyword evidence="2" id="KW-0175">Coiled coil</keyword>
<dbReference type="PANTHER" id="PTHR32347">
    <property type="entry name" value="EFFLUX SYSTEM COMPONENT YKNX-RELATED"/>
    <property type="match status" value="1"/>
</dbReference>
<keyword evidence="5" id="KW-1185">Reference proteome</keyword>
<comment type="caution">
    <text evidence="4">The sequence shown here is derived from an EMBL/GenBank/DDBJ whole genome shotgun (WGS) entry which is preliminary data.</text>
</comment>
<dbReference type="GO" id="GO:0030313">
    <property type="term" value="C:cell envelope"/>
    <property type="evidence" value="ECO:0007669"/>
    <property type="project" value="UniProtKB-SubCell"/>
</dbReference>
<gene>
    <name evidence="4" type="ORF">IFO71_08305</name>
</gene>
<protein>
    <submittedName>
        <fullName evidence="4">HlyD family efflux transporter periplasmic adaptor subunit</fullName>
    </submittedName>
</protein>
<dbReference type="Proteomes" id="UP000613768">
    <property type="component" value="Unassembled WGS sequence"/>
</dbReference>
<dbReference type="PANTHER" id="PTHR32347:SF23">
    <property type="entry name" value="BLL5650 PROTEIN"/>
    <property type="match status" value="1"/>
</dbReference>
<name>A0AAW3ZKM5_9GAMM</name>
<dbReference type="InterPro" id="IPR050465">
    <property type="entry name" value="UPF0194_transport"/>
</dbReference>
<keyword evidence="3" id="KW-0732">Signal</keyword>
<evidence type="ECO:0000313" key="4">
    <source>
        <dbReference type="EMBL" id="MBD8525744.1"/>
    </source>
</evidence>
<feature type="chain" id="PRO_5043744593" evidence="3">
    <location>
        <begin position="29"/>
        <end position="411"/>
    </location>
</feature>
<feature type="signal peptide" evidence="3">
    <location>
        <begin position="1"/>
        <end position="28"/>
    </location>
</feature>
<accession>A0AAW3ZKM5</accession>
<evidence type="ECO:0000313" key="5">
    <source>
        <dbReference type="Proteomes" id="UP000613768"/>
    </source>
</evidence>
<organism evidence="4 5">
    <name type="scientific">Pseudomarimonas arenosa</name>
    <dbReference type="NCBI Taxonomy" id="2774145"/>
    <lineage>
        <taxon>Bacteria</taxon>
        <taxon>Pseudomonadati</taxon>
        <taxon>Pseudomonadota</taxon>
        <taxon>Gammaproteobacteria</taxon>
        <taxon>Lysobacterales</taxon>
        <taxon>Lysobacteraceae</taxon>
        <taxon>Pseudomarimonas</taxon>
    </lineage>
</organism>
<dbReference type="EMBL" id="JACYTR010000012">
    <property type="protein sequence ID" value="MBD8525744.1"/>
    <property type="molecule type" value="Genomic_DNA"/>
</dbReference>
<evidence type="ECO:0000256" key="1">
    <source>
        <dbReference type="ARBA" id="ARBA00004196"/>
    </source>
</evidence>
<dbReference type="RefSeq" id="WP_192029102.1">
    <property type="nucleotide sequence ID" value="NZ_JACYTR010000012.1"/>
</dbReference>